<reference evidence="4 5" key="1">
    <citation type="journal article" date="2019" name="Nat. Plants">
        <title>Stout camphor tree genome fills gaps in understanding of flowering plant genome evolution.</title>
        <authorList>
            <person name="Chaw S.M."/>
            <person name="Liu Y.C."/>
            <person name="Wu Y.W."/>
            <person name="Wang H.Y."/>
            <person name="Lin C.I."/>
            <person name="Wu C.S."/>
            <person name="Ke H.M."/>
            <person name="Chang L.Y."/>
            <person name="Hsu C.Y."/>
            <person name="Yang H.T."/>
            <person name="Sudianto E."/>
            <person name="Hsu M.H."/>
            <person name="Wu K.P."/>
            <person name="Wang L.N."/>
            <person name="Leebens-Mack J.H."/>
            <person name="Tsai I.J."/>
        </authorList>
    </citation>
    <scope>NUCLEOTIDE SEQUENCE [LARGE SCALE GENOMIC DNA]</scope>
    <source>
        <strain evidence="5">cv. Chaw 1501</strain>
        <tissue evidence="4">Young leaves</tissue>
    </source>
</reference>
<protein>
    <submittedName>
        <fullName evidence="4">Pentatricopeptide repeat-containing protein, mitochondrial-like protein isoform X1</fullName>
    </submittedName>
</protein>
<proteinExistence type="inferred from homology"/>
<evidence type="ECO:0000313" key="5">
    <source>
        <dbReference type="Proteomes" id="UP000283530"/>
    </source>
</evidence>
<comment type="caution">
    <text evidence="4">The sequence shown here is derived from an EMBL/GenBank/DDBJ whole genome shotgun (WGS) entry which is preliminary data.</text>
</comment>
<evidence type="ECO:0000256" key="1">
    <source>
        <dbReference type="ARBA" id="ARBA00007626"/>
    </source>
</evidence>
<evidence type="ECO:0000256" key="3">
    <source>
        <dbReference type="PROSITE-ProRule" id="PRU00708"/>
    </source>
</evidence>
<dbReference type="Gene3D" id="1.25.40.10">
    <property type="entry name" value="Tetratricopeptide repeat domain"/>
    <property type="match status" value="2"/>
</dbReference>
<dbReference type="AlphaFoldDB" id="A0A3S3QXB3"/>
<dbReference type="GO" id="GO:0005739">
    <property type="term" value="C:mitochondrion"/>
    <property type="evidence" value="ECO:0007669"/>
    <property type="project" value="TreeGrafter"/>
</dbReference>
<dbReference type="NCBIfam" id="TIGR00756">
    <property type="entry name" value="PPR"/>
    <property type="match status" value="2"/>
</dbReference>
<dbReference type="PROSITE" id="PS51375">
    <property type="entry name" value="PPR"/>
    <property type="match status" value="2"/>
</dbReference>
<organism evidence="4 5">
    <name type="scientific">Cinnamomum micranthum f. kanehirae</name>
    <dbReference type="NCBI Taxonomy" id="337451"/>
    <lineage>
        <taxon>Eukaryota</taxon>
        <taxon>Viridiplantae</taxon>
        <taxon>Streptophyta</taxon>
        <taxon>Embryophyta</taxon>
        <taxon>Tracheophyta</taxon>
        <taxon>Spermatophyta</taxon>
        <taxon>Magnoliopsida</taxon>
        <taxon>Magnoliidae</taxon>
        <taxon>Laurales</taxon>
        <taxon>Lauraceae</taxon>
        <taxon>Cinnamomum</taxon>
    </lineage>
</organism>
<feature type="repeat" description="PPR" evidence="3">
    <location>
        <begin position="81"/>
        <end position="115"/>
    </location>
</feature>
<dbReference type="Pfam" id="PF13041">
    <property type="entry name" value="PPR_2"/>
    <property type="match status" value="1"/>
</dbReference>
<evidence type="ECO:0000256" key="2">
    <source>
        <dbReference type="ARBA" id="ARBA00022737"/>
    </source>
</evidence>
<comment type="similarity">
    <text evidence="1">Belongs to the PPR family. P subfamily.</text>
</comment>
<name>A0A3S3QXB3_9MAGN</name>
<gene>
    <name evidence="4" type="ORF">CKAN_02125100</name>
</gene>
<dbReference type="SUPFAM" id="SSF48452">
    <property type="entry name" value="TPR-like"/>
    <property type="match status" value="1"/>
</dbReference>
<dbReference type="Proteomes" id="UP000283530">
    <property type="component" value="Unassembled WGS sequence"/>
</dbReference>
<feature type="repeat" description="PPR" evidence="3">
    <location>
        <begin position="257"/>
        <end position="291"/>
    </location>
</feature>
<dbReference type="EMBL" id="QPKB01000009">
    <property type="protein sequence ID" value="RWR92059.1"/>
    <property type="molecule type" value="Genomic_DNA"/>
</dbReference>
<evidence type="ECO:0000313" key="4">
    <source>
        <dbReference type="EMBL" id="RWR92059.1"/>
    </source>
</evidence>
<dbReference type="GO" id="GO:0003729">
    <property type="term" value="F:mRNA binding"/>
    <property type="evidence" value="ECO:0007669"/>
    <property type="project" value="UniProtKB-ARBA"/>
</dbReference>
<dbReference type="OrthoDB" id="1890565at2759"/>
<accession>A0A3S3QXB3</accession>
<dbReference type="PANTHER" id="PTHR45717">
    <property type="entry name" value="OS12G0527900 PROTEIN"/>
    <property type="match status" value="1"/>
</dbReference>
<dbReference type="InterPro" id="IPR002885">
    <property type="entry name" value="PPR_rpt"/>
</dbReference>
<dbReference type="Pfam" id="PF01535">
    <property type="entry name" value="PPR"/>
    <property type="match status" value="3"/>
</dbReference>
<dbReference type="PANTHER" id="PTHR45717:SF10">
    <property type="entry name" value="OS10G0501000 PROTEIN"/>
    <property type="match status" value="1"/>
</dbReference>
<dbReference type="InterPro" id="IPR011990">
    <property type="entry name" value="TPR-like_helical_dom_sf"/>
</dbReference>
<sequence length="409" mass="46542">MSEWMTCKRYFDLTPGDTAIRLDLISKVHGIEQAEKFFNNIPKRTKTIKTYSALLNCYAQKKGVEKVDTLLKTMKALGFVNSLTYNVLLNFYYQMGQYEKLDLLMEEMKEMGIPFDIVTFRTRMSAYVAASDINGMESILKRMEDDPKIVLDWDAYSAAANGYIKAGLADKAVAMLKKSEALVTQDNWVACNFLLTMYASIGRKDDVYRIWNLLNSSSKNVTNASYLSIIISLTKLDDIEGAEKIVEEWESTCFCYDFRVPNRLIAAYCKKGLFHKAESFISKAIERGRTPYPSTWECMATGYVVDNQISKGVEMMKAALSANRTGWKPNTAILATCLEFFEKQGDVEGLEDFIRLLRLRIPLTRDVYHRLLRTHLVAGKPISDVLNKMKEDGVDADEETEEILRGSPD</sequence>
<keyword evidence="2" id="KW-0677">Repeat</keyword>
<dbReference type="STRING" id="337451.A0A3S3QXB3"/>
<keyword evidence="5" id="KW-1185">Reference proteome</keyword>